<comment type="subcellular location">
    <subcellularLocation>
        <location evidence="1">Membrane</location>
        <topology evidence="1">Multi-pass membrane protein</topology>
    </subcellularLocation>
</comment>
<keyword evidence="4 6" id="KW-1133">Transmembrane helix</keyword>
<feature type="transmembrane region" description="Helical" evidence="6">
    <location>
        <begin position="86"/>
        <end position="106"/>
    </location>
</feature>
<sequence length="169" mass="18557">MASVSAAQAPQQGSAAKAILYAFLANTGIAFAKTWAAIYTGSSSMTAEAIHSFADAGNQVLLFRGLKQSQRSADSEHPLGYGKLSYFWSFVVALMLFSLGGLFSIYEGMHKLQETEPVRQVWVGLLVLAVAVVLEFLSLLGALREIRHLRRNQPLVRWLRTTRNAELVV</sequence>
<dbReference type="PANTHER" id="PTHR13414:SF9">
    <property type="entry name" value="PROTON-COUPLED ZINC ANTIPORTER SLC30A9, MITOCHONDRIAL"/>
    <property type="match status" value="1"/>
</dbReference>
<proteinExistence type="predicted"/>
<gene>
    <name evidence="8" type="ORF">METZ01_LOCUS323474</name>
</gene>
<keyword evidence="2" id="KW-0813">Transport</keyword>
<evidence type="ECO:0000259" key="7">
    <source>
        <dbReference type="Pfam" id="PF01545"/>
    </source>
</evidence>
<evidence type="ECO:0000256" key="3">
    <source>
        <dbReference type="ARBA" id="ARBA00022692"/>
    </source>
</evidence>
<accession>A0A382PCR9</accession>
<evidence type="ECO:0000256" key="2">
    <source>
        <dbReference type="ARBA" id="ARBA00022448"/>
    </source>
</evidence>
<dbReference type="InterPro" id="IPR058533">
    <property type="entry name" value="Cation_efflux_TM"/>
</dbReference>
<dbReference type="InterPro" id="IPR027469">
    <property type="entry name" value="Cation_efflux_TMD_sf"/>
</dbReference>
<evidence type="ECO:0000256" key="4">
    <source>
        <dbReference type="ARBA" id="ARBA00022989"/>
    </source>
</evidence>
<organism evidence="8">
    <name type="scientific">marine metagenome</name>
    <dbReference type="NCBI Taxonomy" id="408172"/>
    <lineage>
        <taxon>unclassified sequences</taxon>
        <taxon>metagenomes</taxon>
        <taxon>ecological metagenomes</taxon>
    </lineage>
</organism>
<evidence type="ECO:0000256" key="5">
    <source>
        <dbReference type="ARBA" id="ARBA00023136"/>
    </source>
</evidence>
<protein>
    <recommendedName>
        <fullName evidence="7">Cation efflux protein transmembrane domain-containing protein</fullName>
    </recommendedName>
</protein>
<dbReference type="PANTHER" id="PTHR13414">
    <property type="entry name" value="HUEL-CATION TRANSPORTER"/>
    <property type="match status" value="1"/>
</dbReference>
<feature type="non-terminal residue" evidence="8">
    <location>
        <position position="169"/>
    </location>
</feature>
<evidence type="ECO:0000256" key="1">
    <source>
        <dbReference type="ARBA" id="ARBA00004141"/>
    </source>
</evidence>
<reference evidence="8" key="1">
    <citation type="submission" date="2018-05" db="EMBL/GenBank/DDBJ databases">
        <authorList>
            <person name="Lanie J.A."/>
            <person name="Ng W.-L."/>
            <person name="Kazmierczak K.M."/>
            <person name="Andrzejewski T.M."/>
            <person name="Davidsen T.M."/>
            <person name="Wayne K.J."/>
            <person name="Tettelin H."/>
            <person name="Glass J.I."/>
            <person name="Rusch D."/>
            <person name="Podicherti R."/>
            <person name="Tsui H.-C.T."/>
            <person name="Winkler M.E."/>
        </authorList>
    </citation>
    <scope>NUCLEOTIDE SEQUENCE</scope>
</reference>
<feature type="domain" description="Cation efflux protein transmembrane" evidence="7">
    <location>
        <begin position="19"/>
        <end position="149"/>
    </location>
</feature>
<keyword evidence="3 6" id="KW-0812">Transmembrane</keyword>
<evidence type="ECO:0000313" key="8">
    <source>
        <dbReference type="EMBL" id="SVC70620.1"/>
    </source>
</evidence>
<name>A0A382PCR9_9ZZZZ</name>
<dbReference type="GO" id="GO:0008324">
    <property type="term" value="F:monoatomic cation transmembrane transporter activity"/>
    <property type="evidence" value="ECO:0007669"/>
    <property type="project" value="InterPro"/>
</dbReference>
<dbReference type="GO" id="GO:0006829">
    <property type="term" value="P:zinc ion transport"/>
    <property type="evidence" value="ECO:0007669"/>
    <property type="project" value="InterPro"/>
</dbReference>
<dbReference type="Gene3D" id="1.20.1510.10">
    <property type="entry name" value="Cation efflux protein transmembrane domain"/>
    <property type="match status" value="1"/>
</dbReference>
<dbReference type="AlphaFoldDB" id="A0A382PCR9"/>
<dbReference type="SUPFAM" id="SSF161111">
    <property type="entry name" value="Cation efflux protein transmembrane domain-like"/>
    <property type="match status" value="1"/>
</dbReference>
<dbReference type="GO" id="GO:0016020">
    <property type="term" value="C:membrane"/>
    <property type="evidence" value="ECO:0007669"/>
    <property type="project" value="UniProtKB-SubCell"/>
</dbReference>
<dbReference type="InterPro" id="IPR040177">
    <property type="entry name" value="SLC30A9"/>
</dbReference>
<keyword evidence="5 6" id="KW-0472">Membrane</keyword>
<dbReference type="EMBL" id="UINC01106159">
    <property type="protein sequence ID" value="SVC70620.1"/>
    <property type="molecule type" value="Genomic_DNA"/>
</dbReference>
<feature type="transmembrane region" description="Helical" evidence="6">
    <location>
        <begin position="121"/>
        <end position="143"/>
    </location>
</feature>
<dbReference type="Pfam" id="PF01545">
    <property type="entry name" value="Cation_efflux"/>
    <property type="match status" value="1"/>
</dbReference>
<evidence type="ECO:0000256" key="6">
    <source>
        <dbReference type="SAM" id="Phobius"/>
    </source>
</evidence>